<feature type="non-terminal residue" evidence="1">
    <location>
        <position position="258"/>
    </location>
</feature>
<dbReference type="AlphaFoldDB" id="A0A813G8D4"/>
<accession>A0A813G8D4</accession>
<name>A0A813G8D4_POLGL</name>
<evidence type="ECO:0000313" key="2">
    <source>
        <dbReference type="Proteomes" id="UP000654075"/>
    </source>
</evidence>
<comment type="caution">
    <text evidence="1">The sequence shown here is derived from an EMBL/GenBank/DDBJ whole genome shotgun (WGS) entry which is preliminary data.</text>
</comment>
<dbReference type="Proteomes" id="UP000654075">
    <property type="component" value="Unassembled WGS sequence"/>
</dbReference>
<feature type="non-terminal residue" evidence="1">
    <location>
        <position position="1"/>
    </location>
</feature>
<sequence length="258" mass="28301">VFDDALPAARVVVDASPVGAVVFDDLSPVVLDSSPVVFDASLVAAVEDDVFCIHRPARVQPGQPMPDEEFFIDEAIQTKESQQLDVSPGLCWDQFFMDVMSASKESPQGVSLAKPTTPLAPLPRPASPLEFWRTHVLWKLYSQSQKTTDHRPPRPTKLPLTRADVGRVFGLPAADSPSSFLVLEPPFVRWHVQPLAPLWASSPATNEAVLPWKQLSVRSSQARLSSRSSASSQGSLWRENTPLARKLTLRTEGCGLWA</sequence>
<keyword evidence="2" id="KW-1185">Reference proteome</keyword>
<dbReference type="EMBL" id="CAJNNV010027468">
    <property type="protein sequence ID" value="CAE8620485.1"/>
    <property type="molecule type" value="Genomic_DNA"/>
</dbReference>
<evidence type="ECO:0000313" key="1">
    <source>
        <dbReference type="EMBL" id="CAE8620485.1"/>
    </source>
</evidence>
<proteinExistence type="predicted"/>
<gene>
    <name evidence="1" type="ORF">PGLA1383_LOCUS38042</name>
</gene>
<organism evidence="1 2">
    <name type="scientific">Polarella glacialis</name>
    <name type="common">Dinoflagellate</name>
    <dbReference type="NCBI Taxonomy" id="89957"/>
    <lineage>
        <taxon>Eukaryota</taxon>
        <taxon>Sar</taxon>
        <taxon>Alveolata</taxon>
        <taxon>Dinophyceae</taxon>
        <taxon>Suessiales</taxon>
        <taxon>Suessiaceae</taxon>
        <taxon>Polarella</taxon>
    </lineage>
</organism>
<reference evidence="1" key="1">
    <citation type="submission" date="2021-02" db="EMBL/GenBank/DDBJ databases">
        <authorList>
            <person name="Dougan E. K."/>
            <person name="Rhodes N."/>
            <person name="Thang M."/>
            <person name="Chan C."/>
        </authorList>
    </citation>
    <scope>NUCLEOTIDE SEQUENCE</scope>
</reference>
<protein>
    <submittedName>
        <fullName evidence="1">Uncharacterized protein</fullName>
    </submittedName>
</protein>